<name>A0A2N9HI06_FAGSY</name>
<feature type="compositionally biased region" description="Basic and acidic residues" evidence="7">
    <location>
        <begin position="2212"/>
        <end position="2229"/>
    </location>
</feature>
<feature type="compositionally biased region" description="Basic and acidic residues" evidence="7">
    <location>
        <begin position="1668"/>
        <end position="1681"/>
    </location>
</feature>
<dbReference type="Pfam" id="PF14223">
    <property type="entry name" value="Retrotran_gag_2"/>
    <property type="match status" value="1"/>
</dbReference>
<feature type="region of interest" description="Disordered" evidence="7">
    <location>
        <begin position="168"/>
        <end position="190"/>
    </location>
</feature>
<dbReference type="FunFam" id="3.30.70.270:FF:000003">
    <property type="entry name" value="Transposon Ty3-G Gag-Pol polyprotein"/>
    <property type="match status" value="1"/>
</dbReference>
<keyword evidence="2" id="KW-0064">Aspartyl protease</keyword>
<dbReference type="Gene3D" id="3.30.70.270">
    <property type="match status" value="3"/>
</dbReference>
<sequence length="2385" mass="270572">MVYKKDKGKKPAMAQEVEVEAVGANGLENHQDHEGLEAEVELLRRQLHALTEQLRREKRRGPHVLVMVQPREPTARWESNFKIELPKFSGSLSAEDFVDWLNQVERIFDYHEALIIRRQVARYLSGLKTPIQDALCMYPIWSISEAYNRDLIIEKQLTKKALQYQPLGGTRNQVTPSSRPGQQTWPSKDTTAVPTIARISSSNKPNITFKCYKCGEQGYKANECNDSEGEEGLVLVTRKTLLNPKVEEDSEWLRGNIFYTTCTIKERACNLVIDGGSCENVMSQEVVEKLGLQTIDHPNPYKLSWLKKGNSVKGGHGSLTEAQSMMEGKIAIYSLVKGGQKFTLLPMKQRAKLDDMLDCLTGAKVFSKLDLRSGYHQIRVKPGDEWKTAFKTPHEGIKMDPNKVKAILDWPVPKSVAEVRSFHGLATFYRRLIKDFSSIVAPLTDCLKQQLLQWTSQTEASFVALKTTLTTTPILQVPDFDKVFELDTDASILDIGGVLSQEGKAIAFFSEKLNGAKLNYCTYDLEFYAIVQAIKHWKYYLAYKDFILNIDHEALKHPNSQQNLHKRHAKWIVVPGFESFQNHYKTDHKLQSILTTLQQGNHSVCPGFYMAYGFLFKGNQLCVPTCSLRTQILQEVHNQGHFGKDKTLSLLQQKYFWHGMTKDVAKFVQRKSNDASHVAALFFRDVYKLHVLPASIVSDRDSKFLAHFWRISLEESRCLVGEHPKEWEGILPIAEFAFNSSINKSTQCSPFEVVYGSNPTSVLDLAPLPILKKVHPTAEEMATIMQFESGYDQIRVKPGDEWKTAFKTPHGLFEWLVMAFGLTNSPNTFMRVMTQMLQPILGICAVVYFDDILVYSKTLDEHVRHLKKVFELLREYKFYANTKKCTFATDQVGFLGYIVSAEEVYKDFSSITTPLTDCLKQQSLQWTSQTEASFATLKTFLTTTPILQVLDFDKVFELDTDASILGIGCVLRQEGKAIAFFSEKLNSAKLNYCTNDLEFYAIQFNFSIWHKASTLNKVADGLSRRHALFCHMKIVVPRFESFQNHYKTDHKLQSVLTTLQQGNHSVYPRFYTVDGFLFKGNQLCVPTCSLRTQILQEVHNQGHFGKDKTLSLLQQKYFWHGMTKDVAKFVQRFSKMSHFIPCRKSNDASHVAALFFRDVYKLHGLPAFIVSDRDSKFLAHFWRTLWKKVVGEHPKEWEGILPIAEFAFNSSINKSTQCSPFEVVYGSNPTSVLDLAPLPIPKKVHPKAKEMATIMQQVHQQVKSKLKATNAIYKAAADQHRKQVTFEVGSECHVSSFDWSVRSRRRFVRVSRFAENGLGPPPIEGFVSPDSVLHRLSAELYSVICPAINTWEAVRGRMAANEAEWPLPLSEELPEGLSNDSNGGVMREVSSEAVPSTSGSRPLPRVDRSWKAMSYFSKFRQDDVDRIRRRYQIPDDVVIRIPDPDERACCPKYEGDVAFYEADLRAGLRFPIQPFVRELLDFLSLAPGQVNPNGWRTIISCMVMWRVSSNGEEDLTVDEFLFCYEPVQIALSRGFWTFKNRDVNSRVVQGLPSSDRIWKDGYFFVCGDNWERLPQEGPNDFVGVRSFGSSASEFCLAGEDFKNTGHRGPTIQHFHRAGPACDLFARTRPKLLGQGLSITTMKLNKSRLKQMAQSGEVAAAPISLKRKKPDEGSSKRAEEAPSRPSVPVVTPPVIPTAVPSVQKAPTVIMVDSDLTPPSAASTINQSPLVAMDRAKASISSQDMDEYAVAHTEDLSLLMVHSLMRGLTEAMVMSRRCASVEEDLAALRAKSMADEAELKNAKRAVMELTRDRKEALAKAENLRKDLKAREDDIKAAVEAKDKAEADFKHLFGQIEGAKEAVVSDFRASEAFKDISMSTLYCALDPIEYNRVSGCDSAKEIWDKLEVTYEGTNQVKESKMNILVHEYELFVMKKDENISEMSTRSLPKRWEAKMTAISEARDLKVLTLEELFGSLMTYELEMNSKVEEEEVKPKKNFALKSSHHDHDNSEEERDEEEEIALMTRNFKKFLKKKKGFGRRFPKKGENKGESSKTETPTCYKCKKQGHYKNECPQVNKEKMKYKKKALKVTWDDSDESDSDNNSSDNEVANLCLLGYINESNISEDEHASFCPLAFNDDESATEDLCLMAHGDEVCLISKSIKDKWFLDSGCSRHMTGDKNKFTSLTLKDGGNVKFGDNSKGKIIGIASSSNQVDLSEKVKDQVDEPKDEEKALPPTNNEELPKSWNVVHSHPKELIIGEIEHGVSTRSKLKDICNNMAFLSQIEPKNINEAIEDESWILAMQEELNQFERNKVWTLAPRPKDHSVIGTKWVFRNKKDEEGIIVRNKARLVAQGYNQEEGIDYGETYAPVARLEAIRIQTNISIFAWNH</sequence>
<feature type="region of interest" description="Disordered" evidence="7">
    <location>
        <begin position="1650"/>
        <end position="1691"/>
    </location>
</feature>
<dbReference type="InterPro" id="IPR041588">
    <property type="entry name" value="Integrase_H2C2"/>
</dbReference>
<dbReference type="GO" id="GO:0006508">
    <property type="term" value="P:proteolysis"/>
    <property type="evidence" value="ECO:0007669"/>
    <property type="project" value="UniProtKB-KW"/>
</dbReference>
<keyword evidence="5" id="KW-0863">Zinc-finger</keyword>
<dbReference type="GO" id="GO:0004190">
    <property type="term" value="F:aspartic-type endopeptidase activity"/>
    <property type="evidence" value="ECO:0007669"/>
    <property type="project" value="UniProtKB-KW"/>
</dbReference>
<dbReference type="Pfam" id="PF22936">
    <property type="entry name" value="Pol_BBD"/>
    <property type="match status" value="1"/>
</dbReference>
<dbReference type="GO" id="GO:0003677">
    <property type="term" value="F:DNA binding"/>
    <property type="evidence" value="ECO:0007669"/>
    <property type="project" value="UniProtKB-KW"/>
</dbReference>
<dbReference type="CDD" id="cd00303">
    <property type="entry name" value="retropepsin_like"/>
    <property type="match status" value="1"/>
</dbReference>
<proteinExistence type="predicted"/>
<dbReference type="PANTHER" id="PTHR37984">
    <property type="entry name" value="PROTEIN CBG26694"/>
    <property type="match status" value="1"/>
</dbReference>
<dbReference type="SUPFAM" id="SSF53098">
    <property type="entry name" value="Ribonuclease H-like"/>
    <property type="match status" value="2"/>
</dbReference>
<dbReference type="PROSITE" id="PS50158">
    <property type="entry name" value="ZF_CCHC"/>
    <property type="match status" value="2"/>
</dbReference>
<dbReference type="Pfam" id="PF17921">
    <property type="entry name" value="Integrase_H2C2"/>
    <property type="match status" value="2"/>
</dbReference>
<feature type="domain" description="CCHC-type" evidence="8">
    <location>
        <begin position="2056"/>
        <end position="2071"/>
    </location>
</feature>
<evidence type="ECO:0000256" key="6">
    <source>
        <dbReference type="SAM" id="Coils"/>
    </source>
</evidence>
<gene>
    <name evidence="9" type="ORF">FSB_LOCUS39255</name>
</gene>
<dbReference type="InterPro" id="IPR013103">
    <property type="entry name" value="RVT_2"/>
</dbReference>
<dbReference type="SUPFAM" id="SSF57756">
    <property type="entry name" value="Retrovirus zinc finger-like domains"/>
    <property type="match status" value="1"/>
</dbReference>
<dbReference type="InterPro" id="IPR012337">
    <property type="entry name" value="RNaseH-like_sf"/>
</dbReference>
<feature type="region of interest" description="Disordered" evidence="7">
    <location>
        <begin position="2212"/>
        <end position="2240"/>
    </location>
</feature>
<reference evidence="9" key="1">
    <citation type="submission" date="2018-02" db="EMBL/GenBank/DDBJ databases">
        <authorList>
            <person name="Cohen D.B."/>
            <person name="Kent A.D."/>
        </authorList>
    </citation>
    <scope>NUCLEOTIDE SEQUENCE</scope>
</reference>
<feature type="domain" description="CCHC-type" evidence="8">
    <location>
        <begin position="210"/>
        <end position="224"/>
    </location>
</feature>
<feature type="compositionally biased region" description="Polar residues" evidence="7">
    <location>
        <begin position="170"/>
        <end position="190"/>
    </location>
</feature>
<dbReference type="Pfam" id="PF00078">
    <property type="entry name" value="RVT_1"/>
    <property type="match status" value="1"/>
</dbReference>
<dbReference type="PANTHER" id="PTHR37984:SF5">
    <property type="entry name" value="PROTEIN NYNRIN-LIKE"/>
    <property type="match status" value="1"/>
</dbReference>
<dbReference type="InterPro" id="IPR043502">
    <property type="entry name" value="DNA/RNA_pol_sf"/>
</dbReference>
<feature type="coiled-coil region" evidence="6">
    <location>
        <begin position="1783"/>
        <end position="1845"/>
    </location>
</feature>
<evidence type="ECO:0000259" key="8">
    <source>
        <dbReference type="PROSITE" id="PS50158"/>
    </source>
</evidence>
<dbReference type="InterPro" id="IPR007321">
    <property type="entry name" value="Transposase_28"/>
</dbReference>
<dbReference type="EMBL" id="OIVN01003456">
    <property type="protein sequence ID" value="SPD11373.1"/>
    <property type="molecule type" value="Genomic_DNA"/>
</dbReference>
<dbReference type="InterPro" id="IPR001878">
    <property type="entry name" value="Znf_CCHC"/>
</dbReference>
<feature type="region of interest" description="Disordered" evidence="7">
    <location>
        <begin position="1987"/>
        <end position="2014"/>
    </location>
</feature>
<feature type="region of interest" description="Disordered" evidence="7">
    <location>
        <begin position="1378"/>
        <end position="1403"/>
    </location>
</feature>
<evidence type="ECO:0000256" key="3">
    <source>
        <dbReference type="ARBA" id="ARBA00023125"/>
    </source>
</evidence>
<evidence type="ECO:0000256" key="5">
    <source>
        <dbReference type="PROSITE-ProRule" id="PRU00047"/>
    </source>
</evidence>
<evidence type="ECO:0000256" key="2">
    <source>
        <dbReference type="ARBA" id="ARBA00022750"/>
    </source>
</evidence>
<dbReference type="Pfam" id="PF17919">
    <property type="entry name" value="RT_RNaseH_2"/>
    <property type="match status" value="2"/>
</dbReference>
<keyword evidence="2" id="KW-0378">Hydrolase</keyword>
<dbReference type="InterPro" id="IPR043128">
    <property type="entry name" value="Rev_trsase/Diguanyl_cyclase"/>
</dbReference>
<evidence type="ECO:0000256" key="4">
    <source>
        <dbReference type="ARBA" id="ARBA00023268"/>
    </source>
</evidence>
<dbReference type="InterPro" id="IPR000477">
    <property type="entry name" value="RT_dom"/>
</dbReference>
<dbReference type="Gene3D" id="3.30.420.10">
    <property type="entry name" value="Ribonuclease H-like superfamily/Ribonuclease H"/>
    <property type="match status" value="1"/>
</dbReference>
<dbReference type="InterPro" id="IPR054722">
    <property type="entry name" value="PolX-like_BBD"/>
</dbReference>
<dbReference type="Pfam" id="PF07727">
    <property type="entry name" value="RVT_2"/>
    <property type="match status" value="1"/>
</dbReference>
<evidence type="ECO:0000256" key="7">
    <source>
        <dbReference type="SAM" id="MobiDB-lite"/>
    </source>
</evidence>
<dbReference type="Pfam" id="PF00098">
    <property type="entry name" value="zf-CCHC"/>
    <property type="match status" value="1"/>
</dbReference>
<dbReference type="CDD" id="cd09274">
    <property type="entry name" value="RNase_HI_RT_Ty3"/>
    <property type="match status" value="1"/>
</dbReference>
<keyword evidence="1" id="KW-0645">Protease</keyword>
<dbReference type="Pfam" id="PF04195">
    <property type="entry name" value="Transposase_28"/>
    <property type="match status" value="1"/>
</dbReference>
<dbReference type="Gene3D" id="4.10.60.10">
    <property type="entry name" value="Zinc finger, CCHC-type"/>
    <property type="match status" value="1"/>
</dbReference>
<dbReference type="InterPro" id="IPR036875">
    <property type="entry name" value="Znf_CCHC_sf"/>
</dbReference>
<protein>
    <recommendedName>
        <fullName evidence="8">CCHC-type domain-containing protein</fullName>
    </recommendedName>
</protein>
<dbReference type="Gene3D" id="1.10.340.70">
    <property type="match status" value="2"/>
</dbReference>
<dbReference type="InterPro" id="IPR041577">
    <property type="entry name" value="RT_RNaseH_2"/>
</dbReference>
<dbReference type="SUPFAM" id="SSF56672">
    <property type="entry name" value="DNA/RNA polymerases"/>
    <property type="match status" value="2"/>
</dbReference>
<dbReference type="SMART" id="SM00343">
    <property type="entry name" value="ZnF_C2HC"/>
    <property type="match status" value="2"/>
</dbReference>
<keyword evidence="6" id="KW-0175">Coiled coil</keyword>
<keyword evidence="5" id="KW-0862">Zinc</keyword>
<dbReference type="InterPro" id="IPR036397">
    <property type="entry name" value="RNaseH_sf"/>
</dbReference>
<evidence type="ECO:0000313" key="9">
    <source>
        <dbReference type="EMBL" id="SPD11373.1"/>
    </source>
</evidence>
<organism evidence="9">
    <name type="scientific">Fagus sylvatica</name>
    <name type="common">Beechnut</name>
    <dbReference type="NCBI Taxonomy" id="28930"/>
    <lineage>
        <taxon>Eukaryota</taxon>
        <taxon>Viridiplantae</taxon>
        <taxon>Streptophyta</taxon>
        <taxon>Embryophyta</taxon>
        <taxon>Tracheophyta</taxon>
        <taxon>Spermatophyta</taxon>
        <taxon>Magnoliopsida</taxon>
        <taxon>eudicotyledons</taxon>
        <taxon>Gunneridae</taxon>
        <taxon>Pentapetalae</taxon>
        <taxon>rosids</taxon>
        <taxon>fabids</taxon>
        <taxon>Fagales</taxon>
        <taxon>Fagaceae</taxon>
        <taxon>Fagus</taxon>
    </lineage>
</organism>
<feature type="coiled-coil region" evidence="6">
    <location>
        <begin position="33"/>
        <end position="60"/>
    </location>
</feature>
<keyword evidence="5" id="KW-0479">Metal-binding</keyword>
<keyword evidence="3" id="KW-0238">DNA-binding</keyword>
<evidence type="ECO:0000256" key="1">
    <source>
        <dbReference type="ARBA" id="ARBA00022670"/>
    </source>
</evidence>
<dbReference type="GO" id="GO:0008270">
    <property type="term" value="F:zinc ion binding"/>
    <property type="evidence" value="ECO:0007669"/>
    <property type="project" value="UniProtKB-KW"/>
</dbReference>
<dbReference type="InterPro" id="IPR050951">
    <property type="entry name" value="Retrovirus_Pol_polyprotein"/>
</dbReference>
<dbReference type="CDD" id="cd01647">
    <property type="entry name" value="RT_LTR"/>
    <property type="match status" value="1"/>
</dbReference>
<dbReference type="Gene3D" id="3.10.10.10">
    <property type="entry name" value="HIV Type 1 Reverse Transcriptase, subunit A, domain 1"/>
    <property type="match status" value="2"/>
</dbReference>
<dbReference type="FunFam" id="3.30.70.270:FF:000020">
    <property type="entry name" value="Transposon Tf2-6 polyprotein-like Protein"/>
    <property type="match status" value="1"/>
</dbReference>
<keyword evidence="4" id="KW-0511">Multifunctional enzyme</keyword>
<accession>A0A2N9HI06</accession>